<dbReference type="Proteomes" id="UP000642014">
    <property type="component" value="Unassembled WGS sequence"/>
</dbReference>
<dbReference type="EMBL" id="BMSJ01000007">
    <property type="protein sequence ID" value="GGR34194.1"/>
    <property type="molecule type" value="Genomic_DNA"/>
</dbReference>
<dbReference type="Gene3D" id="1.10.10.10">
    <property type="entry name" value="Winged helix-like DNA-binding domain superfamily/Winged helix DNA-binding domain"/>
    <property type="match status" value="1"/>
</dbReference>
<dbReference type="InterPro" id="IPR001867">
    <property type="entry name" value="OmpR/PhoB-type_DNA-bd"/>
</dbReference>
<dbReference type="InterPro" id="IPR058852">
    <property type="entry name" value="HTH_77"/>
</dbReference>
<dbReference type="PANTHER" id="PTHR47691">
    <property type="entry name" value="REGULATOR-RELATED"/>
    <property type="match status" value="1"/>
</dbReference>
<proteinExistence type="inferred from homology"/>
<name>A0AAV4KNB7_9ACTN</name>
<evidence type="ECO:0000313" key="8">
    <source>
        <dbReference type="Proteomes" id="UP000642014"/>
    </source>
</evidence>
<evidence type="ECO:0000256" key="3">
    <source>
        <dbReference type="ARBA" id="ARBA00023125"/>
    </source>
</evidence>
<feature type="compositionally biased region" description="Low complexity" evidence="5">
    <location>
        <begin position="296"/>
        <end position="324"/>
    </location>
</feature>
<dbReference type="PANTHER" id="PTHR47691:SF3">
    <property type="entry name" value="HTH-TYPE TRANSCRIPTIONAL REGULATOR RV0890C-RELATED"/>
    <property type="match status" value="1"/>
</dbReference>
<dbReference type="SUPFAM" id="SSF52540">
    <property type="entry name" value="P-loop containing nucleoside triphosphate hydrolases"/>
    <property type="match status" value="1"/>
</dbReference>
<accession>A0AAV4KNB7</accession>
<dbReference type="Gene3D" id="1.25.40.10">
    <property type="entry name" value="Tetratricopeptide repeat domain"/>
    <property type="match status" value="2"/>
</dbReference>
<gene>
    <name evidence="7" type="ORF">GCM10010497_41390</name>
</gene>
<dbReference type="PRINTS" id="PR00364">
    <property type="entry name" value="DISEASERSIST"/>
</dbReference>
<evidence type="ECO:0000256" key="2">
    <source>
        <dbReference type="ARBA" id="ARBA00023012"/>
    </source>
</evidence>
<dbReference type="Gene3D" id="3.40.50.300">
    <property type="entry name" value="P-loop containing nucleotide triphosphate hydrolases"/>
    <property type="match status" value="1"/>
</dbReference>
<evidence type="ECO:0000256" key="4">
    <source>
        <dbReference type="PROSITE-ProRule" id="PRU01091"/>
    </source>
</evidence>
<dbReference type="InterPro" id="IPR005158">
    <property type="entry name" value="BTAD"/>
</dbReference>
<evidence type="ECO:0000259" key="6">
    <source>
        <dbReference type="PROSITE" id="PS51755"/>
    </source>
</evidence>
<keyword evidence="3 4" id="KW-0238">DNA-binding</keyword>
<dbReference type="GO" id="GO:0000160">
    <property type="term" value="P:phosphorelay signal transduction system"/>
    <property type="evidence" value="ECO:0007669"/>
    <property type="project" value="UniProtKB-KW"/>
</dbReference>
<feature type="region of interest" description="Disordered" evidence="5">
    <location>
        <begin position="1"/>
        <end position="51"/>
    </location>
</feature>
<protein>
    <recommendedName>
        <fullName evidence="6">OmpR/PhoB-type domain-containing protein</fullName>
    </recommendedName>
</protein>
<dbReference type="SMART" id="SM00862">
    <property type="entry name" value="Trans_reg_C"/>
    <property type="match status" value="1"/>
</dbReference>
<dbReference type="SUPFAM" id="SSF46894">
    <property type="entry name" value="C-terminal effector domain of the bipartite response regulators"/>
    <property type="match status" value="1"/>
</dbReference>
<keyword evidence="2" id="KW-0902">Two-component regulatory system</keyword>
<dbReference type="CDD" id="cd15831">
    <property type="entry name" value="BTAD"/>
    <property type="match status" value="1"/>
</dbReference>
<dbReference type="InterPro" id="IPR016032">
    <property type="entry name" value="Sig_transdc_resp-reg_C-effctor"/>
</dbReference>
<dbReference type="Pfam" id="PF03704">
    <property type="entry name" value="BTAD"/>
    <property type="match status" value="1"/>
</dbReference>
<feature type="region of interest" description="Disordered" evidence="5">
    <location>
        <begin position="296"/>
        <end position="347"/>
    </location>
</feature>
<comment type="caution">
    <text evidence="7">The sequence shown here is derived from an EMBL/GenBank/DDBJ whole genome shotgun (WGS) entry which is preliminary data.</text>
</comment>
<comment type="similarity">
    <text evidence="1">Belongs to the AfsR/DnrI/RedD regulatory family.</text>
</comment>
<dbReference type="InterPro" id="IPR011990">
    <property type="entry name" value="TPR-like_helical_dom_sf"/>
</dbReference>
<dbReference type="SMART" id="SM01043">
    <property type="entry name" value="BTAD"/>
    <property type="match status" value="1"/>
</dbReference>
<feature type="DNA-binding region" description="OmpR/PhoB-type" evidence="4">
    <location>
        <begin position="42"/>
        <end position="144"/>
    </location>
</feature>
<evidence type="ECO:0000313" key="7">
    <source>
        <dbReference type="EMBL" id="GGR34194.1"/>
    </source>
</evidence>
<organism evidence="7 8">
    <name type="scientific">Streptomyces cinereoruber</name>
    <dbReference type="NCBI Taxonomy" id="67260"/>
    <lineage>
        <taxon>Bacteria</taxon>
        <taxon>Bacillati</taxon>
        <taxon>Actinomycetota</taxon>
        <taxon>Actinomycetes</taxon>
        <taxon>Kitasatosporales</taxon>
        <taxon>Streptomycetaceae</taxon>
        <taxon>Streptomyces</taxon>
    </lineage>
</organism>
<dbReference type="PROSITE" id="PS51755">
    <property type="entry name" value="OMPR_PHOB"/>
    <property type="match status" value="1"/>
</dbReference>
<dbReference type="SUPFAM" id="SSF48452">
    <property type="entry name" value="TPR-like"/>
    <property type="match status" value="2"/>
</dbReference>
<sequence length="1154" mass="122908">MTGDTVHRPGAPVPIPAPLNPTLETAEFRRPRTPGRARGNPEASARHGRHNEPVRYLILGTTEALRPDGTPLPLGGARLRALLAALALRGGRPVSVGELVDDVYGDAPPQDAPAALQALAGRLRRVLGREAVASTPGPGYRLAAGPDDIDLYVFERRTAEAGARLDAGDPDTAAALLREALGLFRGPALADLPGPAGVRPEAQRLAALRRRVEADLRRGATDGLVPELTELTLTYPYDEAFHAHLIRALRAEGRHADALAAYESARRTLADALGTDPGPELTALHRELLTGLPAPAVPAASASPALPTEPTAPTEPVPLTASAPPAAPAPSAAPTPTQAPTGNIRPRLTSFVGREPELDALRTDLAGSRLVTLTGPGGSGKTRLAEEAALRTGGSAAWIAELAPLDDPGAVPGAVLSALRLRETSLIARDGAPLQNDPTAHLVEHLADRPLLLVLDNCEHVIDAAAALAETLLTHCPRLRVLATSREPLGVPGETVRPVEPLPPDPAHRLFAERARAVHPSFDPTGDSDAAVAEICRRLDGLPLAIELAAARLRLLAPRQIADRLDDRFRLLTSGSRTVLPRQQTLRAVVDWSWDLLEPDERTLLRQVSVFAGGWDLAAAEALSPHAADTLGALVDKSLVVATPTEDGGMRYRLLETIHEYAAERAAEAPALLAAAEAAHTARFTALVETAEPRLRSGEQLPWIDRLERELDNIRAALHRTLITAPDETAALRLVFALGWFWWLRNHRSEGLAWTERAVALGEDPDDPADPRYWPRMRLRMLHFFLAIENHTVAELREDPETLTLVRRVRSAFGDEPGPEAARFPGLLWPFTEALVGTHAEEPDGMRRLLDTAIANCRRHGGDWEVGVTLMFRTHMVVDMPGGLSGVDEDLAELRRVARRVGDRWMGAQIASAAAEACMMRGRYEEAGADYEEALRLAREVGAHAEAPFLLARLAEIAYRHGDTETADRGLAEASAEAERHHVGDARPFIVFLRAAIALHRGDIGAARAHVEEASRLVEAGSPPPHFTAAVIGLAARVEAYGGGGAAAVASAATALRAARDARCADLIAATLGQGLALALSRADEPVLAATVLAAVDSWRRELPRSVPELEEAESVTARSLAALGAPGLAAARTVGEDLDVDGVLSLVKDSSGP</sequence>
<evidence type="ECO:0000256" key="5">
    <source>
        <dbReference type="SAM" id="MobiDB-lite"/>
    </source>
</evidence>
<dbReference type="InterPro" id="IPR027417">
    <property type="entry name" value="P-loop_NTPase"/>
</dbReference>
<dbReference type="GO" id="GO:0006355">
    <property type="term" value="P:regulation of DNA-templated transcription"/>
    <property type="evidence" value="ECO:0007669"/>
    <property type="project" value="InterPro"/>
</dbReference>
<dbReference type="InterPro" id="IPR036388">
    <property type="entry name" value="WH-like_DNA-bd_sf"/>
</dbReference>
<dbReference type="Pfam" id="PF25872">
    <property type="entry name" value="HTH_77"/>
    <property type="match status" value="1"/>
</dbReference>
<evidence type="ECO:0000256" key="1">
    <source>
        <dbReference type="ARBA" id="ARBA00005820"/>
    </source>
</evidence>
<reference evidence="7 8" key="1">
    <citation type="journal article" date="2014" name="Int. J. Syst. Evol. Microbiol.">
        <title>Complete genome sequence of Corynebacterium casei LMG S-19264T (=DSM 44701T), isolated from a smear-ripened cheese.</title>
        <authorList>
            <consortium name="US DOE Joint Genome Institute (JGI-PGF)"/>
            <person name="Walter F."/>
            <person name="Albersmeier A."/>
            <person name="Kalinowski J."/>
            <person name="Ruckert C."/>
        </authorList>
    </citation>
    <scope>NUCLEOTIDE SEQUENCE [LARGE SCALE GENOMIC DNA]</scope>
    <source>
        <strain evidence="7 8">JCM 4205</strain>
    </source>
</reference>
<feature type="domain" description="OmpR/PhoB-type" evidence="6">
    <location>
        <begin position="42"/>
        <end position="144"/>
    </location>
</feature>
<dbReference type="AlphaFoldDB" id="A0AAV4KNB7"/>
<dbReference type="Pfam" id="PF00486">
    <property type="entry name" value="Trans_reg_C"/>
    <property type="match status" value="1"/>
</dbReference>
<dbReference type="GO" id="GO:0003677">
    <property type="term" value="F:DNA binding"/>
    <property type="evidence" value="ECO:0007669"/>
    <property type="project" value="UniProtKB-UniRule"/>
</dbReference>